<proteinExistence type="predicted"/>
<dbReference type="OrthoDB" id="8777858at2"/>
<dbReference type="InterPro" id="IPR025421">
    <property type="entry name" value="DUF4148"/>
</dbReference>
<dbReference type="Pfam" id="PF13663">
    <property type="entry name" value="DUF4148"/>
    <property type="match status" value="2"/>
</dbReference>
<sequence>MKSLATAAMLSMAVMAGAQAADVEPSRAQVQAELAQAKASGQYTFGEQAYPAAFAQTATLSSAQVRDELAQAQHAGLVTTANLDYPPVAATVDSHVSRAQVRSDLAQAKADGIVTFGNLDYPPQNG</sequence>
<organism evidence="2 3">
    <name type="scientific">Bordetella pseudohinzii</name>
    <dbReference type="NCBI Taxonomy" id="1331258"/>
    <lineage>
        <taxon>Bacteria</taxon>
        <taxon>Pseudomonadati</taxon>
        <taxon>Pseudomonadota</taxon>
        <taxon>Betaproteobacteria</taxon>
        <taxon>Burkholderiales</taxon>
        <taxon>Alcaligenaceae</taxon>
        <taxon>Bordetella</taxon>
    </lineage>
</organism>
<evidence type="ECO:0008006" key="4">
    <source>
        <dbReference type="Google" id="ProtNLM"/>
    </source>
</evidence>
<dbReference type="AlphaFoldDB" id="A0A0M7FFI3"/>
<evidence type="ECO:0000256" key="1">
    <source>
        <dbReference type="SAM" id="SignalP"/>
    </source>
</evidence>
<evidence type="ECO:0000313" key="3">
    <source>
        <dbReference type="Proteomes" id="UP000053096"/>
    </source>
</evidence>
<reference evidence="2 3" key="1">
    <citation type="submission" date="2015-09" db="EMBL/GenBank/DDBJ databases">
        <authorList>
            <person name="Jackson K.R."/>
            <person name="Lunt B.L."/>
            <person name="Fisher J.N.B."/>
            <person name="Gardner A.V."/>
            <person name="Bailey M.E."/>
            <person name="Deus L.M."/>
            <person name="Earl A.S."/>
            <person name="Gibby P.D."/>
            <person name="Hartmann K.A."/>
            <person name="Liu J.E."/>
            <person name="Manci A.M."/>
            <person name="Nielsen D.A."/>
            <person name="Solomon M.B."/>
            <person name="Breakwell D.P."/>
            <person name="Burnett S.H."/>
            <person name="Grose J.H."/>
        </authorList>
    </citation>
    <scope>NUCLEOTIDE SEQUENCE [LARGE SCALE GENOMIC DNA]</scope>
    <source>
        <strain evidence="2 3">2789STDY5608636</strain>
    </source>
</reference>
<gene>
    <name evidence="2" type="ORF">ERS370011_02327</name>
</gene>
<dbReference type="Proteomes" id="UP000053096">
    <property type="component" value="Unassembled WGS sequence"/>
</dbReference>
<accession>A0A0M7FFI3</accession>
<name>A0A0M7FFI3_9BORD</name>
<keyword evidence="1" id="KW-0732">Signal</keyword>
<evidence type="ECO:0000313" key="2">
    <source>
        <dbReference type="EMBL" id="CUI80558.1"/>
    </source>
</evidence>
<dbReference type="RefSeq" id="WP_082149572.1">
    <property type="nucleotide sequence ID" value="NZ_CAJGUP010000229.1"/>
</dbReference>
<feature type="signal peptide" evidence="1">
    <location>
        <begin position="1"/>
        <end position="20"/>
    </location>
</feature>
<protein>
    <recommendedName>
        <fullName evidence="4">DUF4148 domain-containing protein</fullName>
    </recommendedName>
</protein>
<dbReference type="EMBL" id="CYTV01000005">
    <property type="protein sequence ID" value="CUI80558.1"/>
    <property type="molecule type" value="Genomic_DNA"/>
</dbReference>
<feature type="chain" id="PRO_5005812333" description="DUF4148 domain-containing protein" evidence="1">
    <location>
        <begin position="21"/>
        <end position="126"/>
    </location>
</feature>